<gene>
    <name evidence="1" type="ORF">N7460_012096</name>
</gene>
<comment type="caution">
    <text evidence="1">The sequence shown here is derived from an EMBL/GenBank/DDBJ whole genome shotgun (WGS) entry which is preliminary data.</text>
</comment>
<keyword evidence="2" id="KW-1185">Reference proteome</keyword>
<reference evidence="1" key="1">
    <citation type="journal article" date="2023" name="IMA Fungus">
        <title>Comparative genomic study of the Penicillium genus elucidates a diverse pangenome and 15 lateral gene transfer events.</title>
        <authorList>
            <person name="Petersen C."/>
            <person name="Sorensen T."/>
            <person name="Nielsen M.R."/>
            <person name="Sondergaard T.E."/>
            <person name="Sorensen J.L."/>
            <person name="Fitzpatrick D.A."/>
            <person name="Frisvad J.C."/>
            <person name="Nielsen K.L."/>
        </authorList>
    </citation>
    <scope>NUCLEOTIDE SEQUENCE</scope>
    <source>
        <strain evidence="1">IBT 15450</strain>
    </source>
</reference>
<dbReference type="AlphaFoldDB" id="A0AAD6I1N7"/>
<evidence type="ECO:0000313" key="2">
    <source>
        <dbReference type="Proteomes" id="UP001219568"/>
    </source>
</evidence>
<protein>
    <submittedName>
        <fullName evidence="1">Uncharacterized protein</fullName>
    </submittedName>
</protein>
<sequence length="71" mass="7441">MFESLFSILKASNQGATAQQHHVNGMITQKFSSPGSPVTNGVVDQQPIPPDQMQQVQLRGGGDGADVCCGV</sequence>
<accession>A0AAD6I1N7</accession>
<dbReference type="EMBL" id="JAQJZL010000015">
    <property type="protein sequence ID" value="KAJ6027279.1"/>
    <property type="molecule type" value="Genomic_DNA"/>
</dbReference>
<dbReference type="Proteomes" id="UP001219568">
    <property type="component" value="Unassembled WGS sequence"/>
</dbReference>
<proteinExistence type="predicted"/>
<organism evidence="1 2">
    <name type="scientific">Penicillium canescens</name>
    <dbReference type="NCBI Taxonomy" id="5083"/>
    <lineage>
        <taxon>Eukaryota</taxon>
        <taxon>Fungi</taxon>
        <taxon>Dikarya</taxon>
        <taxon>Ascomycota</taxon>
        <taxon>Pezizomycotina</taxon>
        <taxon>Eurotiomycetes</taxon>
        <taxon>Eurotiomycetidae</taxon>
        <taxon>Eurotiales</taxon>
        <taxon>Aspergillaceae</taxon>
        <taxon>Penicillium</taxon>
    </lineage>
</organism>
<name>A0AAD6I1N7_PENCN</name>
<reference evidence="1" key="2">
    <citation type="submission" date="2023-01" db="EMBL/GenBank/DDBJ databases">
        <authorList>
            <person name="Petersen C."/>
        </authorList>
    </citation>
    <scope>NUCLEOTIDE SEQUENCE</scope>
    <source>
        <strain evidence="1">IBT 15450</strain>
    </source>
</reference>
<evidence type="ECO:0000313" key="1">
    <source>
        <dbReference type="EMBL" id="KAJ6027279.1"/>
    </source>
</evidence>